<dbReference type="Pfam" id="PF01425">
    <property type="entry name" value="Amidase"/>
    <property type="match status" value="1"/>
</dbReference>
<evidence type="ECO:0000313" key="10">
    <source>
        <dbReference type="EMBL" id="OHA02882.1"/>
    </source>
</evidence>
<gene>
    <name evidence="7" type="primary">gatA</name>
    <name evidence="10" type="ORF">A3J58_02280</name>
</gene>
<dbReference type="InterPro" id="IPR000120">
    <property type="entry name" value="Amidase"/>
</dbReference>
<comment type="similarity">
    <text evidence="1 7">Belongs to the amidase family. GatA subfamily.</text>
</comment>
<evidence type="ECO:0000256" key="1">
    <source>
        <dbReference type="ARBA" id="ARBA00008069"/>
    </source>
</evidence>
<dbReference type="InterPro" id="IPR020556">
    <property type="entry name" value="Amidase_CS"/>
</dbReference>
<evidence type="ECO:0000256" key="4">
    <source>
        <dbReference type="ARBA" id="ARBA00022840"/>
    </source>
</evidence>
<keyword evidence="5 7" id="KW-0648">Protein biosynthesis</keyword>
<evidence type="ECO:0000256" key="6">
    <source>
        <dbReference type="ARBA" id="ARBA00047407"/>
    </source>
</evidence>
<keyword evidence="2 7" id="KW-0436">Ligase</keyword>
<evidence type="ECO:0000313" key="11">
    <source>
        <dbReference type="Proteomes" id="UP000178510"/>
    </source>
</evidence>
<dbReference type="GO" id="GO:0006412">
    <property type="term" value="P:translation"/>
    <property type="evidence" value="ECO:0007669"/>
    <property type="project" value="UniProtKB-UniRule"/>
</dbReference>
<dbReference type="SUPFAM" id="SSF75304">
    <property type="entry name" value="Amidase signature (AS) enzymes"/>
    <property type="match status" value="1"/>
</dbReference>
<dbReference type="GO" id="GO:0050567">
    <property type="term" value="F:glutaminyl-tRNA synthase (glutamine-hydrolyzing) activity"/>
    <property type="evidence" value="ECO:0007669"/>
    <property type="project" value="UniProtKB-UniRule"/>
</dbReference>
<evidence type="ECO:0000256" key="3">
    <source>
        <dbReference type="ARBA" id="ARBA00022741"/>
    </source>
</evidence>
<keyword evidence="4 7" id="KW-0067">ATP-binding</keyword>
<comment type="catalytic activity">
    <reaction evidence="6 7">
        <text>L-glutamyl-tRNA(Gln) + L-glutamine + ATP + H2O = L-glutaminyl-tRNA(Gln) + L-glutamate + ADP + phosphate + H(+)</text>
        <dbReference type="Rhea" id="RHEA:17521"/>
        <dbReference type="Rhea" id="RHEA-COMP:9681"/>
        <dbReference type="Rhea" id="RHEA-COMP:9684"/>
        <dbReference type="ChEBI" id="CHEBI:15377"/>
        <dbReference type="ChEBI" id="CHEBI:15378"/>
        <dbReference type="ChEBI" id="CHEBI:29985"/>
        <dbReference type="ChEBI" id="CHEBI:30616"/>
        <dbReference type="ChEBI" id="CHEBI:43474"/>
        <dbReference type="ChEBI" id="CHEBI:58359"/>
        <dbReference type="ChEBI" id="CHEBI:78520"/>
        <dbReference type="ChEBI" id="CHEBI:78521"/>
        <dbReference type="ChEBI" id="CHEBI:456216"/>
        <dbReference type="EC" id="6.3.5.7"/>
    </reaction>
</comment>
<dbReference type="PANTHER" id="PTHR11895:SF151">
    <property type="entry name" value="GLUTAMYL-TRNA(GLN) AMIDOTRANSFERASE SUBUNIT A"/>
    <property type="match status" value="1"/>
</dbReference>
<feature type="active site" description="Charge relay system" evidence="7">
    <location>
        <position position="158"/>
    </location>
</feature>
<dbReference type="HAMAP" id="MF_00120">
    <property type="entry name" value="GatA"/>
    <property type="match status" value="1"/>
</dbReference>
<dbReference type="Gene3D" id="3.90.1300.10">
    <property type="entry name" value="Amidase signature (AS) domain"/>
    <property type="match status" value="1"/>
</dbReference>
<dbReference type="EMBL" id="MHQM01000036">
    <property type="protein sequence ID" value="OHA02882.1"/>
    <property type="molecule type" value="Genomic_DNA"/>
</dbReference>
<feature type="active site" description="Acyl-ester intermediate" evidence="7">
    <location>
        <position position="182"/>
    </location>
</feature>
<dbReference type="InterPro" id="IPR036928">
    <property type="entry name" value="AS_sf"/>
</dbReference>
<protein>
    <recommendedName>
        <fullName evidence="7">Glutamyl-tRNA(Gln) amidotransferase subunit A</fullName>
        <shortName evidence="7">Glu-ADT subunit A</shortName>
        <ecNumber evidence="7">6.3.5.7</ecNumber>
    </recommendedName>
</protein>
<evidence type="ECO:0000256" key="5">
    <source>
        <dbReference type="ARBA" id="ARBA00022917"/>
    </source>
</evidence>
<evidence type="ECO:0000256" key="8">
    <source>
        <dbReference type="SAM" id="MobiDB-lite"/>
    </source>
</evidence>
<feature type="active site" description="Charge relay system" evidence="7">
    <location>
        <position position="83"/>
    </location>
</feature>
<evidence type="ECO:0000256" key="2">
    <source>
        <dbReference type="ARBA" id="ARBA00022598"/>
    </source>
</evidence>
<dbReference type="GO" id="GO:0030956">
    <property type="term" value="C:glutamyl-tRNA(Gln) amidotransferase complex"/>
    <property type="evidence" value="ECO:0007669"/>
    <property type="project" value="InterPro"/>
</dbReference>
<dbReference type="NCBIfam" id="TIGR00132">
    <property type="entry name" value="gatA"/>
    <property type="match status" value="1"/>
</dbReference>
<evidence type="ECO:0000256" key="7">
    <source>
        <dbReference type="HAMAP-Rule" id="MF_00120"/>
    </source>
</evidence>
<dbReference type="GO" id="GO:0005524">
    <property type="term" value="F:ATP binding"/>
    <property type="evidence" value="ECO:0007669"/>
    <property type="project" value="UniProtKB-KW"/>
</dbReference>
<organism evidence="10 11">
    <name type="scientific">Candidatus Sungbacteria bacterium RIFCSPHIGHO2_02_FULL_52_23</name>
    <dbReference type="NCBI Taxonomy" id="1802274"/>
    <lineage>
        <taxon>Bacteria</taxon>
        <taxon>Candidatus Sungiibacteriota</taxon>
    </lineage>
</organism>
<dbReference type="Proteomes" id="UP000178510">
    <property type="component" value="Unassembled WGS sequence"/>
</dbReference>
<name>A0A1G2KW92_9BACT</name>
<dbReference type="PROSITE" id="PS00571">
    <property type="entry name" value="AMIDASES"/>
    <property type="match status" value="1"/>
</dbReference>
<dbReference type="EC" id="6.3.5.7" evidence="7"/>
<dbReference type="PIRSF" id="PIRSF001221">
    <property type="entry name" value="Amidase_fungi"/>
    <property type="match status" value="1"/>
</dbReference>
<dbReference type="InterPro" id="IPR004412">
    <property type="entry name" value="GatA"/>
</dbReference>
<keyword evidence="3 7" id="KW-0547">Nucleotide-binding</keyword>
<accession>A0A1G2KW92</accession>
<feature type="domain" description="Amidase" evidence="9">
    <location>
        <begin position="24"/>
        <end position="479"/>
    </location>
</feature>
<sequence length="493" mass="52617">MELNKLTIEQAGEGIRKKDFSSVELVSACRDAIARRDGTIHAYLEVFDDALTEARARDKEIAAYGGDARRAMPPLFGIPIAIKDNILIQGKLCTAGSRMLADYTASYDATVIARLKKQGAIFLGRTNMDEFAMGSSTENSAFGPTKNPHDPGRVPGGSSGGSAAAVAADMCLGALGSDTGGSIRQPAAFCGIVGMKPTYGGVSRHGVIPMAASLYQIGPMARTVADTEILFHAIAGQDPHDAVSMEITNHNPPAGGHTTSAGLKGVRVGLPREYFGTGLSPAVEQAIRSAIKVMEDAGAVVREISLPHASLALPTYYIVVPSEVSADLARFDGIRYGGIRNKELGIRNLYDIYAQTRAAGFGPEVKRRIMLGVYALSAGYYDAYYVKAQKVRTLIKEDFENAFEDVDVIAGPTTPTPAFRIGERRSNPLEMYLADIYTVAVNLAGLPALSLPAGFTEQEGSRLPVGLHLIAPRRADQRLFDIARAVEALLLAR</sequence>
<comment type="caution">
    <text evidence="10">The sequence shown here is derived from an EMBL/GenBank/DDBJ whole genome shotgun (WGS) entry which is preliminary data.</text>
</comment>
<dbReference type="InterPro" id="IPR023631">
    <property type="entry name" value="Amidase_dom"/>
</dbReference>
<proteinExistence type="inferred from homology"/>
<dbReference type="AlphaFoldDB" id="A0A1G2KW92"/>
<evidence type="ECO:0000259" key="9">
    <source>
        <dbReference type="Pfam" id="PF01425"/>
    </source>
</evidence>
<dbReference type="STRING" id="1802274.A3J58_02280"/>
<comment type="function">
    <text evidence="7">Allows the formation of correctly charged Gln-tRNA(Gln) through the transamidation of misacylated Glu-tRNA(Gln) in organisms which lack glutaminyl-tRNA synthetase. The reaction takes place in the presence of glutamine and ATP through an activated gamma-phospho-Glu-tRNA(Gln).</text>
</comment>
<feature type="region of interest" description="Disordered" evidence="8">
    <location>
        <begin position="138"/>
        <end position="161"/>
    </location>
</feature>
<reference evidence="10 11" key="1">
    <citation type="journal article" date="2016" name="Nat. Commun.">
        <title>Thousands of microbial genomes shed light on interconnected biogeochemical processes in an aquifer system.</title>
        <authorList>
            <person name="Anantharaman K."/>
            <person name="Brown C.T."/>
            <person name="Hug L.A."/>
            <person name="Sharon I."/>
            <person name="Castelle C.J."/>
            <person name="Probst A.J."/>
            <person name="Thomas B.C."/>
            <person name="Singh A."/>
            <person name="Wilkins M.J."/>
            <person name="Karaoz U."/>
            <person name="Brodie E.L."/>
            <person name="Williams K.H."/>
            <person name="Hubbard S.S."/>
            <person name="Banfield J.F."/>
        </authorList>
    </citation>
    <scope>NUCLEOTIDE SEQUENCE [LARGE SCALE GENOMIC DNA]</scope>
</reference>
<dbReference type="PANTHER" id="PTHR11895">
    <property type="entry name" value="TRANSAMIDASE"/>
    <property type="match status" value="1"/>
</dbReference>
<comment type="subunit">
    <text evidence="7">Heterotrimer of A, B and C subunits.</text>
</comment>